<keyword evidence="3" id="KW-1185">Reference proteome</keyword>
<reference evidence="2 3" key="1">
    <citation type="journal article" date="2020" name="Microorganisms">
        <title>Osmotic Adaptation and Compatible Solute Biosynthesis of Phototrophic Bacteria as Revealed from Genome Analyses.</title>
        <authorList>
            <person name="Imhoff J.F."/>
            <person name="Rahn T."/>
            <person name="Kunzel S."/>
            <person name="Keller A."/>
            <person name="Neulinger S.C."/>
        </authorList>
    </citation>
    <scope>NUCLEOTIDE SEQUENCE [LARGE SCALE GENOMIC DNA]</scope>
    <source>
        <strain evidence="2 3">DSM 15116</strain>
    </source>
</reference>
<protein>
    <submittedName>
        <fullName evidence="2">Uncharacterized protein</fullName>
    </submittedName>
</protein>
<dbReference type="Proteomes" id="UP000738126">
    <property type="component" value="Unassembled WGS sequence"/>
</dbReference>
<name>A0ABS1E7C1_9GAMM</name>
<gene>
    <name evidence="2" type="ORF">CKO13_04490</name>
</gene>
<sequence length="62" mass="6893">MRADPAPAAGVALFLLALFLLATPFARWWLSAAPPWYVPYLGWAAVIALAAWLLERWGRRGL</sequence>
<evidence type="ECO:0000313" key="3">
    <source>
        <dbReference type="Proteomes" id="UP000738126"/>
    </source>
</evidence>
<proteinExistence type="predicted"/>
<keyword evidence="1" id="KW-1133">Transmembrane helix</keyword>
<dbReference type="RefSeq" id="WP_200257279.1">
    <property type="nucleotide sequence ID" value="NZ_NRSH01000033.1"/>
</dbReference>
<keyword evidence="1" id="KW-0812">Transmembrane</keyword>
<comment type="caution">
    <text evidence="2">The sequence shown here is derived from an EMBL/GenBank/DDBJ whole genome shotgun (WGS) entry which is preliminary data.</text>
</comment>
<feature type="transmembrane region" description="Helical" evidence="1">
    <location>
        <begin position="36"/>
        <end position="54"/>
    </location>
</feature>
<evidence type="ECO:0000313" key="2">
    <source>
        <dbReference type="EMBL" id="MBK1726296.1"/>
    </source>
</evidence>
<dbReference type="EMBL" id="NRSH01000033">
    <property type="protein sequence ID" value="MBK1726296.1"/>
    <property type="molecule type" value="Genomic_DNA"/>
</dbReference>
<keyword evidence="1" id="KW-0472">Membrane</keyword>
<accession>A0ABS1E7C1</accession>
<evidence type="ECO:0000256" key="1">
    <source>
        <dbReference type="SAM" id="Phobius"/>
    </source>
</evidence>
<organism evidence="2 3">
    <name type="scientific">Halorhodospira neutriphila</name>
    <dbReference type="NCBI Taxonomy" id="168379"/>
    <lineage>
        <taxon>Bacteria</taxon>
        <taxon>Pseudomonadati</taxon>
        <taxon>Pseudomonadota</taxon>
        <taxon>Gammaproteobacteria</taxon>
        <taxon>Chromatiales</taxon>
        <taxon>Ectothiorhodospiraceae</taxon>
        <taxon>Halorhodospira</taxon>
    </lineage>
</organism>